<name>A0A3N2E1Z2_9GAMM</name>
<reference evidence="2 3" key="1">
    <citation type="submission" date="2018-11" db="EMBL/GenBank/DDBJ databases">
        <title>Genomic Encyclopedia of Type Strains, Phase IV (KMG-IV): sequencing the most valuable type-strain genomes for metagenomic binning, comparative biology and taxonomic classification.</title>
        <authorList>
            <person name="Goeker M."/>
        </authorList>
    </citation>
    <scope>NUCLEOTIDE SEQUENCE [LARGE SCALE GENOMIC DNA]</scope>
    <source>
        <strain evidence="2 3">DSM 100316</strain>
    </source>
</reference>
<protein>
    <submittedName>
        <fullName evidence="2">Uncharacterized protein</fullName>
    </submittedName>
</protein>
<accession>A0A3N2E1Z2</accession>
<keyword evidence="1" id="KW-0472">Membrane</keyword>
<sequence length="118" mass="12755">MIHQGELEAAILLQIQAVVDTAVIRAIESRDHDITLAAQMAAAAAVDEVSERYGLEPKHFVYLKELHEKRTKVGDSIRNALIVAFITAVISVTGLLLSAAPAALMHSKEGGEQHANFQ</sequence>
<keyword evidence="3" id="KW-1185">Reference proteome</keyword>
<dbReference type="Proteomes" id="UP000275394">
    <property type="component" value="Unassembled WGS sequence"/>
</dbReference>
<evidence type="ECO:0000313" key="2">
    <source>
        <dbReference type="EMBL" id="ROS05699.1"/>
    </source>
</evidence>
<comment type="caution">
    <text evidence="2">The sequence shown here is derived from an EMBL/GenBank/DDBJ whole genome shotgun (WGS) entry which is preliminary data.</text>
</comment>
<organism evidence="2 3">
    <name type="scientific">Sinobacterium caligoides</name>
    <dbReference type="NCBI Taxonomy" id="933926"/>
    <lineage>
        <taxon>Bacteria</taxon>
        <taxon>Pseudomonadati</taxon>
        <taxon>Pseudomonadota</taxon>
        <taxon>Gammaproteobacteria</taxon>
        <taxon>Cellvibrionales</taxon>
        <taxon>Spongiibacteraceae</taxon>
        <taxon>Sinobacterium</taxon>
    </lineage>
</organism>
<dbReference type="RefSeq" id="WP_123711594.1">
    <property type="nucleotide sequence ID" value="NZ_RKHR01000003.1"/>
</dbReference>
<gene>
    <name evidence="2" type="ORF">EDC56_1248</name>
</gene>
<proteinExistence type="predicted"/>
<dbReference type="AlphaFoldDB" id="A0A3N2E1Z2"/>
<evidence type="ECO:0000256" key="1">
    <source>
        <dbReference type="SAM" id="Phobius"/>
    </source>
</evidence>
<evidence type="ECO:0000313" key="3">
    <source>
        <dbReference type="Proteomes" id="UP000275394"/>
    </source>
</evidence>
<feature type="transmembrane region" description="Helical" evidence="1">
    <location>
        <begin position="80"/>
        <end position="104"/>
    </location>
</feature>
<keyword evidence="1" id="KW-1133">Transmembrane helix</keyword>
<keyword evidence="1" id="KW-0812">Transmembrane</keyword>
<dbReference type="EMBL" id="RKHR01000003">
    <property type="protein sequence ID" value="ROS05699.1"/>
    <property type="molecule type" value="Genomic_DNA"/>
</dbReference>